<feature type="transmembrane region" description="Helical" evidence="1">
    <location>
        <begin position="431"/>
        <end position="449"/>
    </location>
</feature>
<feature type="transmembrane region" description="Helical" evidence="1">
    <location>
        <begin position="14"/>
        <end position="35"/>
    </location>
</feature>
<feature type="transmembrane region" description="Helical" evidence="1">
    <location>
        <begin position="212"/>
        <end position="233"/>
    </location>
</feature>
<evidence type="ECO:0000313" key="2">
    <source>
        <dbReference type="EMBL" id="NEM95885.1"/>
    </source>
</evidence>
<feature type="transmembrane region" description="Helical" evidence="1">
    <location>
        <begin position="263"/>
        <end position="283"/>
    </location>
</feature>
<keyword evidence="1" id="KW-0472">Membrane</keyword>
<feature type="transmembrane region" description="Helical" evidence="1">
    <location>
        <begin position="511"/>
        <end position="528"/>
    </location>
</feature>
<keyword evidence="1" id="KW-1133">Transmembrane helix</keyword>
<comment type="caution">
    <text evidence="2">The sequence shown here is derived from an EMBL/GenBank/DDBJ whole genome shotgun (WGS) entry which is preliminary data.</text>
</comment>
<feature type="transmembrane region" description="Helical" evidence="1">
    <location>
        <begin position="455"/>
        <end position="473"/>
    </location>
</feature>
<organism evidence="2">
    <name type="scientific">Vibrio cholerae</name>
    <dbReference type="NCBI Taxonomy" id="666"/>
    <lineage>
        <taxon>Bacteria</taxon>
        <taxon>Pseudomonadati</taxon>
        <taxon>Pseudomonadota</taxon>
        <taxon>Gammaproteobacteria</taxon>
        <taxon>Vibrionales</taxon>
        <taxon>Vibrionaceae</taxon>
        <taxon>Vibrio</taxon>
    </lineage>
</organism>
<accession>A0A6B3LLE9</accession>
<feature type="transmembrane region" description="Helical" evidence="1">
    <location>
        <begin position="118"/>
        <end position="137"/>
    </location>
</feature>
<dbReference type="RefSeq" id="WP_095467729.1">
    <property type="nucleotide sequence ID" value="NZ_JAAGVX010000018.1"/>
</dbReference>
<protein>
    <submittedName>
        <fullName evidence="2">Uncharacterized protein</fullName>
    </submittedName>
</protein>
<dbReference type="AlphaFoldDB" id="A0A6B3LLE9"/>
<feature type="transmembrane region" description="Helical" evidence="1">
    <location>
        <begin position="164"/>
        <end position="185"/>
    </location>
</feature>
<keyword evidence="1" id="KW-0812">Transmembrane</keyword>
<name>A0A6B3LLE9_VIBCL</name>
<feature type="transmembrane region" description="Helical" evidence="1">
    <location>
        <begin position="485"/>
        <end position="505"/>
    </location>
</feature>
<feature type="transmembrane region" description="Helical" evidence="1">
    <location>
        <begin position="41"/>
        <end position="72"/>
    </location>
</feature>
<proteinExistence type="predicted"/>
<feature type="transmembrane region" description="Helical" evidence="1">
    <location>
        <begin position="353"/>
        <end position="375"/>
    </location>
</feature>
<feature type="transmembrane region" description="Helical" evidence="1">
    <location>
        <begin position="240"/>
        <end position="257"/>
    </location>
</feature>
<feature type="transmembrane region" description="Helical" evidence="1">
    <location>
        <begin position="84"/>
        <end position="106"/>
    </location>
</feature>
<sequence length="773" mass="88245">MTVDQVVLRVSESISLFIVLPYLAIFIVGFLLGIFKGHTIGLSFAFLLVLSIYFGIELLPVSLLSLGIYNFGSLISTKWLGKDAGIANFALSLSVVSFPFMVIPTLKHFFELQSNSLYSSYILVYVIIFIFAVSTLWKLQSTEWKAVSLRVSEYKGIVDRDANVLTYVILCILACILNYTLVPVLNYDDLATHYYIQNQFSLGNLPSFDVSIHVWAVSQWLFDLYYGFFDYFFIGKGRTIVNGLMFLGISFISFIILRRKFSANISLLVILVGVSSPLVILALTTSQTELVTLFIAISITYLWIDWKKGNFFASIPVFAFAVAIKPSNAVIFILPFLMFIFRYLRQSGLKEIFMLKNLCVIVFSVFLAFYPYFFAYYHAGNPFFPLFNSLFAAPFYPASDFFNTTYTGNFGFTAFWGLLFETSRFLESSNGVIGFQLALLPILLVGLLLNMRTNFYLATFVGSIFLGGLMLFYSQQYARYIMPTLYLIPLLSVLCLRGKFVNLVIQTLSPFIIFFNIVFAPGVIWYLNEWNNTSGLSSVYQYKYRDSKESIARVNEYLNALPGKVNPVYPHNKPYAANIEDGFVYLNWYNQYNQNKYLRGALGILELIDEKKITHIITNSHSSQDVFYVAKTHGVLVYQDANYNVYEIGASSSSLTISNEISVGSPSRVNDTTFNVDKDNFYVLEYDLDSQIRNLEVKIKLKCGENGLWKNYIEFDRYTNFTNHLTINECNVSDGWVNIEYILIPPKGTKHLRLFLQPMIGQFTVKLEEIIIQ</sequence>
<gene>
    <name evidence="2" type="ORF">G3T61_16990</name>
</gene>
<dbReference type="EMBL" id="JAAGVX010000018">
    <property type="protein sequence ID" value="NEM95885.1"/>
    <property type="molecule type" value="Genomic_DNA"/>
</dbReference>
<reference evidence="2" key="1">
    <citation type="submission" date="2020-02" db="EMBL/GenBank/DDBJ databases">
        <title>Genome Announcements.</title>
        <authorList>
            <person name="Abdulabbas H.T."/>
            <person name="Bunyan I.A."/>
            <person name="Abdul-Lateef L.A."/>
        </authorList>
    </citation>
    <scope>NUCLEOTIDE SEQUENCE</scope>
    <source>
        <strain evidence="2">NAG1</strain>
    </source>
</reference>
<feature type="transmembrane region" description="Helical" evidence="1">
    <location>
        <begin position="290"/>
        <end position="306"/>
    </location>
</feature>
<evidence type="ECO:0000256" key="1">
    <source>
        <dbReference type="SAM" id="Phobius"/>
    </source>
</evidence>
<feature type="transmembrane region" description="Helical" evidence="1">
    <location>
        <begin position="318"/>
        <end position="341"/>
    </location>
</feature>